<dbReference type="Proteomes" id="UP000298125">
    <property type="component" value="Unassembled WGS sequence"/>
</dbReference>
<proteinExistence type="predicted"/>
<sequence length="277" mass="31026">MRKVFKHSSQVTSIFVIFFCLLSTTIFSQTQKPEAVYGFYKGGFYMSTLGGETAYIGGSLIQREQAYQNGLRTQATLGVMPVRMIGVLPFPQNFPLPNDKVQAGNTRRATMEYGLTEHIGLFISYSTMSVVAQGNNQLAYPDRNSPNGYTNYVEAVPLTNTLYKDRNYGLGLNYHFLSRNKFDPFIGLEVSILNFDAKYRTGQLNNLYYPTYTHPGTGIGGRVALGMNYYVTPEFGFSLELFGSRKILKSNAFSSEAINHAGFQFGFIFNLDAIGKY</sequence>
<dbReference type="OrthoDB" id="322786at2"/>
<dbReference type="AlphaFoldDB" id="A0A4R9JKZ8"/>
<evidence type="ECO:0000313" key="2">
    <source>
        <dbReference type="Proteomes" id="UP000298125"/>
    </source>
</evidence>
<keyword evidence="2" id="KW-1185">Reference proteome</keyword>
<gene>
    <name evidence="1" type="ORF">EHQ49_06910</name>
</gene>
<reference evidence="1" key="1">
    <citation type="journal article" date="2019" name="PLoS Negl. Trop. Dis.">
        <title>Revisiting the worldwide diversity of Leptospira species in the environment.</title>
        <authorList>
            <person name="Vincent A.T."/>
            <person name="Schiettekatte O."/>
            <person name="Bourhy P."/>
            <person name="Veyrier F.J."/>
            <person name="Picardeau M."/>
        </authorList>
    </citation>
    <scope>NUCLEOTIDE SEQUENCE [LARGE SCALE GENOMIC DNA]</scope>
    <source>
        <strain evidence="1">201702692</strain>
    </source>
</reference>
<organism evidence="1 2">
    <name type="scientific">Leptospira perdikensis</name>
    <dbReference type="NCBI Taxonomy" id="2484948"/>
    <lineage>
        <taxon>Bacteria</taxon>
        <taxon>Pseudomonadati</taxon>
        <taxon>Spirochaetota</taxon>
        <taxon>Spirochaetia</taxon>
        <taxon>Leptospirales</taxon>
        <taxon>Leptospiraceae</taxon>
        <taxon>Leptospira</taxon>
    </lineage>
</organism>
<protein>
    <recommendedName>
        <fullName evidence="3">Outer membrane protein beta-barrel domain-containing protein</fullName>
    </recommendedName>
</protein>
<dbReference type="EMBL" id="RQGA01000003">
    <property type="protein sequence ID" value="TGL45275.1"/>
    <property type="molecule type" value="Genomic_DNA"/>
</dbReference>
<dbReference type="Gene3D" id="2.40.160.20">
    <property type="match status" value="1"/>
</dbReference>
<name>A0A4R9JKZ8_9LEPT</name>
<dbReference type="SUPFAM" id="SSF56925">
    <property type="entry name" value="OMPA-like"/>
    <property type="match status" value="1"/>
</dbReference>
<accession>A0A4R9JKZ8</accession>
<comment type="caution">
    <text evidence="1">The sequence shown here is derived from an EMBL/GenBank/DDBJ whole genome shotgun (WGS) entry which is preliminary data.</text>
</comment>
<dbReference type="InterPro" id="IPR011250">
    <property type="entry name" value="OMP/PagP_B-barrel"/>
</dbReference>
<evidence type="ECO:0000313" key="1">
    <source>
        <dbReference type="EMBL" id="TGL45275.1"/>
    </source>
</evidence>
<evidence type="ECO:0008006" key="3">
    <source>
        <dbReference type="Google" id="ProtNLM"/>
    </source>
</evidence>